<dbReference type="PROSITE" id="PS52016">
    <property type="entry name" value="TONB_DEPENDENT_REC_3"/>
    <property type="match status" value="1"/>
</dbReference>
<evidence type="ECO:0000256" key="6">
    <source>
        <dbReference type="ARBA" id="ARBA00023237"/>
    </source>
</evidence>
<feature type="domain" description="TonB-dependent receptor-like beta-barrel" evidence="7">
    <location>
        <begin position="393"/>
        <end position="908"/>
    </location>
</feature>
<feature type="domain" description="TonB-dependent receptor plug" evidence="8">
    <location>
        <begin position="63"/>
        <end position="176"/>
    </location>
</feature>
<accession>A0A161KD23</accession>
<evidence type="ECO:0000256" key="2">
    <source>
        <dbReference type="ARBA" id="ARBA00022448"/>
    </source>
</evidence>
<dbReference type="InterPro" id="IPR037066">
    <property type="entry name" value="Plug_dom_sf"/>
</dbReference>
<dbReference type="Pfam" id="PF00593">
    <property type="entry name" value="TonB_dep_Rec_b-barrel"/>
    <property type="match status" value="1"/>
</dbReference>
<dbReference type="Gene3D" id="2.170.130.10">
    <property type="entry name" value="TonB-dependent receptor, plug domain"/>
    <property type="match status" value="1"/>
</dbReference>
<sequence length="947" mass="99088">MKRSLLFASASFAVIVSSSAMAQVAPPQSGVDAAPQDEAVSPAAANDQDIVVTGSRTIVDGSRAPTPVTVVSAQQLQAGAPGTVGEGLNQLPAFRGSTNAASGQTSSTSANSGSFINLRNLGAQRTLILLDGRRAPPSTVLGTVDTNILPQELIKRVDVVTGGASAAYGSDAVAGVVNFILDSRFEGVKGSVQAGTTTYGDNGTQKVTLTAGTSFAGGRGHIVASGSYYNADGVDSTFARAYGRAAKVVIRDPANPAQSIIVSNYHNTIFTPGGLIYGGAGLGLGVQQFGPGGTVLPFRPGTIANGVQTGGDGPLLDLTLMAKVRTKSAFTHVEFDVSDKFTLYAEGSYGHTRNQYRQVPDFFIPAFNAPTIITGNPYLPASIQKILTTTGQVGFQLGRYSFDTPPATATTTNETYNLVGGFRYKLPSNWQLEGYYSRSQNIQLTKVANDLIYSKFFAAVDAVRDPASGKIVCNVTLTNPGLYPGCVPINLFGNGSPSAEAINYIKGTAFFRAKVVQQVAELSVRGTLFDLPAGAVAVAVTGDYRKNSVVQIADPLSSTPVSATGLRAVPAQVLAGAGSYQLGNVQPLNGAFDVKELAGEINVPILADTSAIGSLSFNGAVRYTDYSISGSVTTWKGGAVWRPVPAITLRGTVSRDIRAPNISELFGGSIQSQVAVNDTRNNVPANVIQSQVGSTNLAPEIAKTYTAGIVFSGIRGLTASVDYFNIDVKDVIASLTPQQTIDACTASATSSQCANLVYSNPAARTGLVRVFTPRQNLSKLKTSGIDFELNYATPLGGGALQVRGLMSYLLDYEIGIPGGATTDYTGVVGTSANPKVTALASVGYTTGPFTFYAQERLIGKGHFQASNEFYNPALADNSVRETWYTDITVKANVGTTRRLEIFGTVNNLFDRAPPDIPGGSFQLDYPTNASLYDVVGRTIAAGVRFKL</sequence>
<dbReference type="InterPro" id="IPR039426">
    <property type="entry name" value="TonB-dep_rcpt-like"/>
</dbReference>
<evidence type="ECO:0000259" key="8">
    <source>
        <dbReference type="Pfam" id="PF07715"/>
    </source>
</evidence>
<dbReference type="PANTHER" id="PTHR47234:SF3">
    <property type="entry name" value="SECRETIN_TONB SHORT N-TERMINAL DOMAIN-CONTAINING PROTEIN"/>
    <property type="match status" value="1"/>
</dbReference>
<keyword evidence="5" id="KW-0472">Membrane</keyword>
<evidence type="ECO:0000259" key="7">
    <source>
        <dbReference type="Pfam" id="PF00593"/>
    </source>
</evidence>
<dbReference type="SUPFAM" id="SSF56935">
    <property type="entry name" value="Porins"/>
    <property type="match status" value="1"/>
</dbReference>
<keyword evidence="9" id="KW-0675">Receptor</keyword>
<dbReference type="InterPro" id="IPR012910">
    <property type="entry name" value="Plug_dom"/>
</dbReference>
<evidence type="ECO:0000256" key="4">
    <source>
        <dbReference type="ARBA" id="ARBA00023077"/>
    </source>
</evidence>
<dbReference type="InterPro" id="IPR036942">
    <property type="entry name" value="Beta-barrel_TonB_sf"/>
</dbReference>
<reference evidence="9" key="1">
    <citation type="submission" date="2015-10" db="EMBL/GenBank/DDBJ databases">
        <authorList>
            <person name="Gilbert D.G."/>
        </authorList>
    </citation>
    <scope>NUCLEOTIDE SEQUENCE</scope>
</reference>
<dbReference type="AlphaFoldDB" id="A0A161KD23"/>
<name>A0A161KD23_9ZZZZ</name>
<evidence type="ECO:0000256" key="3">
    <source>
        <dbReference type="ARBA" id="ARBA00022692"/>
    </source>
</evidence>
<dbReference type="PANTHER" id="PTHR47234">
    <property type="match status" value="1"/>
</dbReference>
<keyword evidence="6" id="KW-0998">Cell outer membrane</keyword>
<comment type="subcellular location">
    <subcellularLocation>
        <location evidence="1">Cell outer membrane</location>
        <topology evidence="1">Multi-pass membrane protein</topology>
    </subcellularLocation>
</comment>
<protein>
    <submittedName>
        <fullName evidence="9">TonB-dependent receptor</fullName>
    </submittedName>
</protein>
<gene>
    <name evidence="9" type="ORF">MGWOODY_Smn1985</name>
</gene>
<evidence type="ECO:0000313" key="9">
    <source>
        <dbReference type="EMBL" id="CUS45132.1"/>
    </source>
</evidence>
<dbReference type="EMBL" id="CZQE01000213">
    <property type="protein sequence ID" value="CUS45132.1"/>
    <property type="molecule type" value="Genomic_DNA"/>
</dbReference>
<evidence type="ECO:0000256" key="1">
    <source>
        <dbReference type="ARBA" id="ARBA00004571"/>
    </source>
</evidence>
<dbReference type="GO" id="GO:0009279">
    <property type="term" value="C:cell outer membrane"/>
    <property type="evidence" value="ECO:0007669"/>
    <property type="project" value="UniProtKB-SubCell"/>
</dbReference>
<dbReference type="InterPro" id="IPR000531">
    <property type="entry name" value="Beta-barrel_TonB"/>
</dbReference>
<proteinExistence type="predicted"/>
<keyword evidence="3" id="KW-0812">Transmembrane</keyword>
<evidence type="ECO:0000256" key="5">
    <source>
        <dbReference type="ARBA" id="ARBA00023136"/>
    </source>
</evidence>
<organism evidence="9">
    <name type="scientific">hydrothermal vent metagenome</name>
    <dbReference type="NCBI Taxonomy" id="652676"/>
    <lineage>
        <taxon>unclassified sequences</taxon>
        <taxon>metagenomes</taxon>
        <taxon>ecological metagenomes</taxon>
    </lineage>
</organism>
<dbReference type="Pfam" id="PF07715">
    <property type="entry name" value="Plug"/>
    <property type="match status" value="1"/>
</dbReference>
<dbReference type="Gene3D" id="2.40.170.20">
    <property type="entry name" value="TonB-dependent receptor, beta-barrel domain"/>
    <property type="match status" value="1"/>
</dbReference>
<keyword evidence="2" id="KW-0813">Transport</keyword>
<keyword evidence="4" id="KW-0798">TonB box</keyword>